<evidence type="ECO:0000256" key="7">
    <source>
        <dbReference type="ARBA" id="ARBA00022989"/>
    </source>
</evidence>
<dbReference type="PROSITE" id="PS50929">
    <property type="entry name" value="ABC_TM1F"/>
    <property type="match status" value="1"/>
</dbReference>
<keyword evidence="8" id="KW-0472">Membrane</keyword>
<dbReference type="InterPro" id="IPR036640">
    <property type="entry name" value="ABC1_TM_sf"/>
</dbReference>
<evidence type="ECO:0000259" key="11">
    <source>
        <dbReference type="PROSITE" id="PS50929"/>
    </source>
</evidence>
<evidence type="ECO:0000313" key="13">
    <source>
        <dbReference type="Proteomes" id="UP001208570"/>
    </source>
</evidence>
<evidence type="ECO:0000256" key="9">
    <source>
        <dbReference type="SAM" id="SignalP"/>
    </source>
</evidence>
<feature type="domain" description="ABC transporter" evidence="10">
    <location>
        <begin position="143"/>
        <end position="318"/>
    </location>
</feature>
<keyword evidence="4" id="KW-0812">Transmembrane</keyword>
<dbReference type="PROSITE" id="PS50893">
    <property type="entry name" value="ABC_TRANSPORTER_2"/>
    <property type="match status" value="1"/>
</dbReference>
<keyword evidence="13" id="KW-1185">Reference proteome</keyword>
<dbReference type="SUPFAM" id="SSF52540">
    <property type="entry name" value="P-loop containing nucleoside triphosphate hydrolases"/>
    <property type="match status" value="1"/>
</dbReference>
<dbReference type="GO" id="GO:0005524">
    <property type="term" value="F:ATP binding"/>
    <property type="evidence" value="ECO:0007669"/>
    <property type="project" value="UniProtKB-KW"/>
</dbReference>
<evidence type="ECO:0000256" key="8">
    <source>
        <dbReference type="ARBA" id="ARBA00023136"/>
    </source>
</evidence>
<organism evidence="12 13">
    <name type="scientific">Paralvinella palmiformis</name>
    <dbReference type="NCBI Taxonomy" id="53620"/>
    <lineage>
        <taxon>Eukaryota</taxon>
        <taxon>Metazoa</taxon>
        <taxon>Spiralia</taxon>
        <taxon>Lophotrochozoa</taxon>
        <taxon>Annelida</taxon>
        <taxon>Polychaeta</taxon>
        <taxon>Sedentaria</taxon>
        <taxon>Canalipalpata</taxon>
        <taxon>Terebellida</taxon>
        <taxon>Terebelliformia</taxon>
        <taxon>Alvinellidae</taxon>
        <taxon>Paralvinella</taxon>
    </lineage>
</organism>
<evidence type="ECO:0000256" key="1">
    <source>
        <dbReference type="ARBA" id="ARBA00004141"/>
    </source>
</evidence>
<dbReference type="InterPro" id="IPR011527">
    <property type="entry name" value="ABC1_TM_dom"/>
</dbReference>
<accession>A0AAD9IYK4</accession>
<proteinExistence type="inferred from homology"/>
<dbReference type="PANTHER" id="PTHR24223:SF456">
    <property type="entry name" value="MULTIDRUG RESISTANCE-ASSOCIATED PROTEIN LETHAL(2)03659"/>
    <property type="match status" value="1"/>
</dbReference>
<evidence type="ECO:0000256" key="2">
    <source>
        <dbReference type="ARBA" id="ARBA00009726"/>
    </source>
</evidence>
<keyword evidence="6" id="KW-0067">ATP-binding</keyword>
<comment type="caution">
    <text evidence="12">The sequence shown here is derived from an EMBL/GenBank/DDBJ whole genome shotgun (WGS) entry which is preliminary data.</text>
</comment>
<dbReference type="Gene3D" id="3.40.50.300">
    <property type="entry name" value="P-loop containing nucleotide triphosphate hydrolases"/>
    <property type="match status" value="1"/>
</dbReference>
<dbReference type="Gene3D" id="1.20.1560.10">
    <property type="entry name" value="ABC transporter type 1, transmembrane domain"/>
    <property type="match status" value="1"/>
</dbReference>
<dbReference type="GO" id="GO:0016887">
    <property type="term" value="F:ATP hydrolysis activity"/>
    <property type="evidence" value="ECO:0007669"/>
    <property type="project" value="InterPro"/>
</dbReference>
<evidence type="ECO:0000256" key="4">
    <source>
        <dbReference type="ARBA" id="ARBA00022692"/>
    </source>
</evidence>
<reference evidence="12" key="1">
    <citation type="journal article" date="2023" name="Mol. Biol. Evol.">
        <title>Third-Generation Sequencing Reveals the Adaptive Role of the Epigenome in Three Deep-Sea Polychaetes.</title>
        <authorList>
            <person name="Perez M."/>
            <person name="Aroh O."/>
            <person name="Sun Y."/>
            <person name="Lan Y."/>
            <person name="Juniper S.K."/>
            <person name="Young C.R."/>
            <person name="Angers B."/>
            <person name="Qian P.Y."/>
        </authorList>
    </citation>
    <scope>NUCLEOTIDE SEQUENCE</scope>
    <source>
        <strain evidence="12">P08H-3</strain>
    </source>
</reference>
<evidence type="ECO:0000256" key="5">
    <source>
        <dbReference type="ARBA" id="ARBA00022741"/>
    </source>
</evidence>
<protein>
    <submittedName>
        <fullName evidence="12">Uncharacterized protein</fullName>
    </submittedName>
</protein>
<dbReference type="InterPro" id="IPR003439">
    <property type="entry name" value="ABC_transporter-like_ATP-bd"/>
</dbReference>
<feature type="signal peptide" evidence="9">
    <location>
        <begin position="1"/>
        <end position="26"/>
    </location>
</feature>
<gene>
    <name evidence="12" type="ORF">LSH36_899g00029</name>
</gene>
<evidence type="ECO:0000256" key="6">
    <source>
        <dbReference type="ARBA" id="ARBA00022840"/>
    </source>
</evidence>
<evidence type="ECO:0000313" key="12">
    <source>
        <dbReference type="EMBL" id="KAK2142908.1"/>
    </source>
</evidence>
<keyword evidence="7" id="KW-1133">Transmembrane helix</keyword>
<feature type="domain" description="ABC transmembrane type-1" evidence="11">
    <location>
        <begin position="1"/>
        <end position="136"/>
    </location>
</feature>
<dbReference type="GO" id="GO:0016020">
    <property type="term" value="C:membrane"/>
    <property type="evidence" value="ECO:0007669"/>
    <property type="project" value="UniProtKB-SubCell"/>
</dbReference>
<dbReference type="Proteomes" id="UP001208570">
    <property type="component" value="Unassembled WGS sequence"/>
</dbReference>
<name>A0AAD9IYK4_9ANNE</name>
<dbReference type="PROSITE" id="PS00211">
    <property type="entry name" value="ABC_TRANSPORTER_1"/>
    <property type="match status" value="1"/>
</dbReference>
<keyword evidence="3" id="KW-0813">Transport</keyword>
<comment type="subcellular location">
    <subcellularLocation>
        <location evidence="1">Membrane</location>
        <topology evidence="1">Multi-pass membrane protein</topology>
    </subcellularLocation>
</comment>
<dbReference type="GO" id="GO:0140359">
    <property type="term" value="F:ABC-type transporter activity"/>
    <property type="evidence" value="ECO:0007669"/>
    <property type="project" value="InterPro"/>
</dbReference>
<dbReference type="EMBL" id="JAODUP010000899">
    <property type="protein sequence ID" value="KAK2142908.1"/>
    <property type="molecule type" value="Genomic_DNA"/>
</dbReference>
<sequence>MVIFAGYTTILLLAPLQAYLAKLSSGASLKRSKAADTRVQLMSEIISGINVIKMYFWEKPFGQRLNTLRKTELKCLRQLMMYSAVLSELCTFNFRIISAIVVVVTVYVGEPLDASKTFPMFALFNVLVESVLNFTSWGLKSFFDLQVSIKRIETSRTLRNVTLSIPEGQLVAVIGDVGSGKSSLLELLLGEIGLTTGGVAIRGRLAYTPQQPWLFPDTIKENIVFGGEFNRRLFEKVINMTALDRDISIFPHGYLSRVGDRGLKLSGGQKTRITLARMLYQDADVYLFDDPLSAVDAAVGRHIFDRYETGEVTFIWDY</sequence>
<dbReference type="InterPro" id="IPR050173">
    <property type="entry name" value="ABC_transporter_C-like"/>
</dbReference>
<evidence type="ECO:0000259" key="10">
    <source>
        <dbReference type="PROSITE" id="PS50893"/>
    </source>
</evidence>
<dbReference type="InterPro" id="IPR017871">
    <property type="entry name" value="ABC_transporter-like_CS"/>
</dbReference>
<dbReference type="PANTHER" id="PTHR24223">
    <property type="entry name" value="ATP-BINDING CASSETTE SUB-FAMILY C"/>
    <property type="match status" value="1"/>
</dbReference>
<dbReference type="Pfam" id="PF00664">
    <property type="entry name" value="ABC_membrane"/>
    <property type="match status" value="1"/>
</dbReference>
<feature type="chain" id="PRO_5042113736" evidence="9">
    <location>
        <begin position="27"/>
        <end position="318"/>
    </location>
</feature>
<keyword evidence="9" id="KW-0732">Signal</keyword>
<dbReference type="SUPFAM" id="SSF90123">
    <property type="entry name" value="ABC transporter transmembrane region"/>
    <property type="match status" value="1"/>
</dbReference>
<keyword evidence="5" id="KW-0547">Nucleotide-binding</keyword>
<dbReference type="Pfam" id="PF00005">
    <property type="entry name" value="ABC_tran"/>
    <property type="match status" value="1"/>
</dbReference>
<dbReference type="AlphaFoldDB" id="A0AAD9IYK4"/>
<dbReference type="InterPro" id="IPR027417">
    <property type="entry name" value="P-loop_NTPase"/>
</dbReference>
<comment type="similarity">
    <text evidence="2">Belongs to the ABC transporter superfamily. ABCC family. Conjugate transporter (TC 3.A.1.208) subfamily.</text>
</comment>
<evidence type="ECO:0000256" key="3">
    <source>
        <dbReference type="ARBA" id="ARBA00022448"/>
    </source>
</evidence>